<name>A0A511JHN2_9CELL</name>
<dbReference type="OrthoDB" id="4828372at2"/>
<evidence type="ECO:0000313" key="2">
    <source>
        <dbReference type="Proteomes" id="UP000321049"/>
    </source>
</evidence>
<organism evidence="1 2">
    <name type="scientific">Cellulomonas terrae</name>
    <dbReference type="NCBI Taxonomy" id="311234"/>
    <lineage>
        <taxon>Bacteria</taxon>
        <taxon>Bacillati</taxon>
        <taxon>Actinomycetota</taxon>
        <taxon>Actinomycetes</taxon>
        <taxon>Micrococcales</taxon>
        <taxon>Cellulomonadaceae</taxon>
        <taxon>Cellulomonas</taxon>
    </lineage>
</organism>
<proteinExistence type="predicted"/>
<comment type="caution">
    <text evidence="1">The sequence shown here is derived from an EMBL/GenBank/DDBJ whole genome shotgun (WGS) entry which is preliminary data.</text>
</comment>
<evidence type="ECO:0000313" key="1">
    <source>
        <dbReference type="EMBL" id="GEL97445.1"/>
    </source>
</evidence>
<dbReference type="EMBL" id="BJWH01000003">
    <property type="protein sequence ID" value="GEL97445.1"/>
    <property type="molecule type" value="Genomic_DNA"/>
</dbReference>
<dbReference type="AlphaFoldDB" id="A0A511JHN2"/>
<dbReference type="Proteomes" id="UP000321049">
    <property type="component" value="Unassembled WGS sequence"/>
</dbReference>
<dbReference type="RefSeq" id="WP_146845004.1">
    <property type="nucleotide sequence ID" value="NZ_BJWH01000003.1"/>
</dbReference>
<keyword evidence="2" id="KW-1185">Reference proteome</keyword>
<gene>
    <name evidence="1" type="ORF">CTE05_09920</name>
</gene>
<sequence>MCLRIEITAADIAHARRVWELASTGEGSEERVQQLHADYVRLISTQAQQIADDFRRENRAS</sequence>
<accession>A0A511JHN2</accession>
<protein>
    <submittedName>
        <fullName evidence="1">Uncharacterized protein</fullName>
    </submittedName>
</protein>
<reference evidence="1 2" key="1">
    <citation type="submission" date="2019-07" db="EMBL/GenBank/DDBJ databases">
        <title>Whole genome shotgun sequence of Cellulomonas terrae NBRC 100819.</title>
        <authorList>
            <person name="Hosoyama A."/>
            <person name="Uohara A."/>
            <person name="Ohji S."/>
            <person name="Ichikawa N."/>
        </authorList>
    </citation>
    <scope>NUCLEOTIDE SEQUENCE [LARGE SCALE GENOMIC DNA]</scope>
    <source>
        <strain evidence="1 2">NBRC 100819</strain>
    </source>
</reference>